<protein>
    <recommendedName>
        <fullName evidence="3">Lipoprotein</fullName>
    </recommendedName>
</protein>
<proteinExistence type="predicted"/>
<evidence type="ECO:0008006" key="3">
    <source>
        <dbReference type="Google" id="ProtNLM"/>
    </source>
</evidence>
<keyword evidence="2" id="KW-1185">Reference proteome</keyword>
<evidence type="ECO:0000313" key="2">
    <source>
        <dbReference type="Proteomes" id="UP000217343"/>
    </source>
</evidence>
<dbReference type="EMBL" id="CP022203">
    <property type="protein sequence ID" value="ATB50171.1"/>
    <property type="molecule type" value="Genomic_DNA"/>
</dbReference>
<dbReference type="RefSeq" id="WP_095960471.1">
    <property type="nucleotide sequence ID" value="NZ_CP022203.1"/>
</dbReference>
<gene>
    <name evidence="1" type="ORF">MYMAC_005826</name>
</gene>
<name>A0A250K3J2_9BACT</name>
<dbReference type="Proteomes" id="UP000217343">
    <property type="component" value="Chromosome"/>
</dbReference>
<dbReference type="AlphaFoldDB" id="A0A250K3J2"/>
<accession>A0A250K3J2</accession>
<evidence type="ECO:0000313" key="1">
    <source>
        <dbReference type="EMBL" id="ATB50171.1"/>
    </source>
</evidence>
<organism evidence="1 2">
    <name type="scientific">Corallococcus macrosporus DSM 14697</name>
    <dbReference type="NCBI Taxonomy" id="1189310"/>
    <lineage>
        <taxon>Bacteria</taxon>
        <taxon>Pseudomonadati</taxon>
        <taxon>Myxococcota</taxon>
        <taxon>Myxococcia</taxon>
        <taxon>Myxococcales</taxon>
        <taxon>Cystobacterineae</taxon>
        <taxon>Myxococcaceae</taxon>
        <taxon>Corallococcus</taxon>
    </lineage>
</organism>
<reference evidence="1 2" key="1">
    <citation type="submission" date="2017-06" db="EMBL/GenBank/DDBJ databases">
        <title>Sequencing and comparative analysis of myxobacterial genomes.</title>
        <authorList>
            <person name="Rupp O."/>
            <person name="Goesmann A."/>
            <person name="Sogaard-Andersen L."/>
        </authorList>
    </citation>
    <scope>NUCLEOTIDE SEQUENCE [LARGE SCALE GENOMIC DNA]</scope>
    <source>
        <strain evidence="1 2">DSM 14697</strain>
    </source>
</reference>
<dbReference type="KEGG" id="mmas:MYMAC_005826"/>
<sequence>MSRPTLSSWKQAAGGLALASVIGLGCESPPVVPTADVRQNTRSARIDGSLVVQSRARGNAIVFLYDADRPPPPQGTGRPITFTVVPAAQLFGPALTSDTPGPFVAPFSFSLVPTGRYMLRGFIDTDGCATDATEGCRRSDFNPWYGVTNEPNAGDVGGAALDATGRPLTLEVVADADGQPQPVSGVAVSVSDTARVVRDRPTFQVVQGDGLLGGAPRQLRLQPLALHDGVVDQRPDGFAVSYLDADNDGVPDDANQDDKPDGLWPRVVVRKLADDASNLVDENDLDRDGVPDDTGVDYAHADGTQDGQPDVVVLAARLVPDSIIAALTDENGDPRMEGAVVPELVVEVLPQALDARVSTNPVPLRELPRGRYAVVLIQPSGQTWRVPNELAPALASGLGLPAVESQAFVLEVP</sequence>
<dbReference type="PROSITE" id="PS51257">
    <property type="entry name" value="PROKAR_LIPOPROTEIN"/>
    <property type="match status" value="1"/>
</dbReference>
<dbReference type="OrthoDB" id="5496365at2"/>